<name>A0A4R4NSM3_9ACTN</name>
<dbReference type="InterPro" id="IPR051677">
    <property type="entry name" value="AfsR-DnrI-RedD_regulator"/>
</dbReference>
<evidence type="ECO:0000259" key="6">
    <source>
        <dbReference type="PROSITE" id="PS51755"/>
    </source>
</evidence>
<dbReference type="GO" id="GO:0006355">
    <property type="term" value="P:regulation of DNA-templated transcription"/>
    <property type="evidence" value="ECO:0007669"/>
    <property type="project" value="InterPro"/>
</dbReference>
<dbReference type="SUPFAM" id="SSF46894">
    <property type="entry name" value="C-terminal effector domain of the bipartite response regulators"/>
    <property type="match status" value="1"/>
</dbReference>
<dbReference type="GO" id="GO:0003677">
    <property type="term" value="F:DNA binding"/>
    <property type="evidence" value="ECO:0007669"/>
    <property type="project" value="UniProtKB-UniRule"/>
</dbReference>
<reference evidence="7 8" key="1">
    <citation type="submission" date="2019-02" db="EMBL/GenBank/DDBJ databases">
        <title>Draft genome sequences of novel Actinobacteria.</title>
        <authorList>
            <person name="Sahin N."/>
            <person name="Ay H."/>
            <person name="Saygin H."/>
        </authorList>
    </citation>
    <scope>NUCLEOTIDE SEQUENCE [LARGE SCALE GENOMIC DNA]</scope>
    <source>
        <strain evidence="7 8">KC201</strain>
    </source>
</reference>
<dbReference type="GO" id="GO:0000160">
    <property type="term" value="P:phosphorelay signal transduction system"/>
    <property type="evidence" value="ECO:0007669"/>
    <property type="project" value="InterPro"/>
</dbReference>
<dbReference type="AlphaFoldDB" id="A0A4R4NSM3"/>
<feature type="DNA-binding region" description="OmpR/PhoB-type" evidence="5">
    <location>
        <begin position="8"/>
        <end position="106"/>
    </location>
</feature>
<dbReference type="RefSeq" id="WP_132329051.1">
    <property type="nucleotide sequence ID" value="NZ_SMJZ01000004.1"/>
</dbReference>
<accession>A0A4R4NSM3</accession>
<evidence type="ECO:0000256" key="2">
    <source>
        <dbReference type="ARBA" id="ARBA00023015"/>
    </source>
</evidence>
<organism evidence="7 8">
    <name type="scientific">Nonomuraea longispora</name>
    <dbReference type="NCBI Taxonomy" id="1848320"/>
    <lineage>
        <taxon>Bacteria</taxon>
        <taxon>Bacillati</taxon>
        <taxon>Actinomycetota</taxon>
        <taxon>Actinomycetes</taxon>
        <taxon>Streptosporangiales</taxon>
        <taxon>Streptosporangiaceae</taxon>
        <taxon>Nonomuraea</taxon>
    </lineage>
</organism>
<dbReference type="SUPFAM" id="SSF52540">
    <property type="entry name" value="P-loop containing nucleoside triphosphate hydrolases"/>
    <property type="match status" value="1"/>
</dbReference>
<proteinExistence type="inferred from homology"/>
<dbReference type="Pfam" id="PF03704">
    <property type="entry name" value="BTAD"/>
    <property type="match status" value="1"/>
</dbReference>
<dbReference type="SMART" id="SM00862">
    <property type="entry name" value="Trans_reg_C"/>
    <property type="match status" value="1"/>
</dbReference>
<dbReference type="InterPro" id="IPR016032">
    <property type="entry name" value="Sig_transdc_resp-reg_C-effctor"/>
</dbReference>
<dbReference type="CDD" id="cd15831">
    <property type="entry name" value="BTAD"/>
    <property type="match status" value="1"/>
</dbReference>
<dbReference type="Proteomes" id="UP000295157">
    <property type="component" value="Unassembled WGS sequence"/>
</dbReference>
<dbReference type="PANTHER" id="PTHR35807">
    <property type="entry name" value="TRANSCRIPTIONAL REGULATOR REDD-RELATED"/>
    <property type="match status" value="1"/>
</dbReference>
<sequence length="994" mass="108550">MPRTVGGTSPLAGQDLYFRLLGPLTVERGGSVVDVGGLQQRVMLALLLLRAGQVVSSDELVDALWGESPPQTCRSRLHGLISGLRRALGEDGSLIETKAPGYRLIVPRRCLDVEEFDRALSCARDRAAGGDLPQAVDLYHHALRQWRGIALADLPHPAVREAAAGLEERRLAAIEERIDADLALGHHRDLVAELASLVSDHPLREGFVAKYMTVLARTGRTAEALSVFQGVRERLAEELGIDPSEQIQRVHHAILTGEETAPVRPPARRPQQLPPVTRRLIGRDKMMDTAVRLTSEEYVTGPRCLVLVGPGGVGKTEFATHLGHRIRDEFPGGQLYARLGGCGRRSRDLRSVLHQFLQALGVSADGRGLTLDALSGLFRDTLADRRVLVLLDDIAEESQLRHLLPVGPGCCVIATSRRRLPCSDIVRTMPVGPLDQESAMDLLQDAVGSAAVAEALPAAAEIVRLCDGLPLAIHMVTARVTTRPTWTLSHIARRLSDDRGRLDWLELGDAGVRASIAASYSRLDLDQRRLFRWLGIVGSHEFPSWVSAALLDRPLGFAERILDDLVDVHLVEPAGQGLTGPRFALHDLVHLFAEELARADGAETCAAVSARVMNGWLDLASVADGEMPHWYGEDPAPPARWQAPEEVREAARAYPLTWFDEEWRLLRRVVRQAADGKLAQVAWPLAQHMSTYLDMRGAYGEWTDTLRDGLRAAEEAEDDGGVACMLGLLLDAESSQDNFDAALTYASRAVTAYASLIPERLSGHAEPPKPPQQWHALGKHMDALATARCKRDFAGLGLAAFSLIVAARRAGVREGYLPLFEEARDAFQKCGAPVSELWMTKNIGLAYLKQRRVGEAVKCLSQGKAIIQRVGDELRVNGTAGDISRVYAVQGRFADAEAVLRDNLRESRDHGHLWDEGRALDALGRVRNARGDHRAARSAHLDALAIWQRLRASLRIAATMRELARISDALGDAAAAEGYRRESAMLGAASTSDS</sequence>
<dbReference type="GO" id="GO:0043531">
    <property type="term" value="F:ADP binding"/>
    <property type="evidence" value="ECO:0007669"/>
    <property type="project" value="InterPro"/>
</dbReference>
<keyword evidence="3 5" id="KW-0238">DNA-binding</keyword>
<dbReference type="Gene3D" id="1.25.40.10">
    <property type="entry name" value="Tetratricopeptide repeat domain"/>
    <property type="match status" value="2"/>
</dbReference>
<dbReference type="Pfam" id="PF00486">
    <property type="entry name" value="Trans_reg_C"/>
    <property type="match status" value="1"/>
</dbReference>
<gene>
    <name evidence="7" type="ORF">E1267_02030</name>
</gene>
<dbReference type="InterPro" id="IPR001867">
    <property type="entry name" value="OmpR/PhoB-type_DNA-bd"/>
</dbReference>
<dbReference type="SMART" id="SM01043">
    <property type="entry name" value="BTAD"/>
    <property type="match status" value="1"/>
</dbReference>
<dbReference type="PANTHER" id="PTHR35807:SF1">
    <property type="entry name" value="TRANSCRIPTIONAL REGULATOR REDD"/>
    <property type="match status" value="1"/>
</dbReference>
<dbReference type="Gene3D" id="1.10.10.10">
    <property type="entry name" value="Winged helix-like DNA-binding domain superfamily/Winged helix DNA-binding domain"/>
    <property type="match status" value="1"/>
</dbReference>
<evidence type="ECO:0000256" key="3">
    <source>
        <dbReference type="ARBA" id="ARBA00023125"/>
    </source>
</evidence>
<evidence type="ECO:0000256" key="1">
    <source>
        <dbReference type="ARBA" id="ARBA00005820"/>
    </source>
</evidence>
<keyword evidence="8" id="KW-1185">Reference proteome</keyword>
<dbReference type="InterPro" id="IPR036388">
    <property type="entry name" value="WH-like_DNA-bd_sf"/>
</dbReference>
<feature type="domain" description="OmpR/PhoB-type" evidence="6">
    <location>
        <begin position="8"/>
        <end position="106"/>
    </location>
</feature>
<dbReference type="PROSITE" id="PS51755">
    <property type="entry name" value="OMPR_PHOB"/>
    <property type="match status" value="1"/>
</dbReference>
<keyword evidence="2" id="KW-0805">Transcription regulation</keyword>
<protein>
    <recommendedName>
        <fullName evidence="6">OmpR/PhoB-type domain-containing protein</fullName>
    </recommendedName>
</protein>
<dbReference type="InterPro" id="IPR005158">
    <property type="entry name" value="BTAD"/>
</dbReference>
<evidence type="ECO:0000256" key="4">
    <source>
        <dbReference type="ARBA" id="ARBA00023163"/>
    </source>
</evidence>
<comment type="similarity">
    <text evidence="1">Belongs to the AfsR/DnrI/RedD regulatory family.</text>
</comment>
<dbReference type="OrthoDB" id="5521887at2"/>
<dbReference type="EMBL" id="SMJZ01000004">
    <property type="protein sequence ID" value="TDC11000.1"/>
    <property type="molecule type" value="Genomic_DNA"/>
</dbReference>
<evidence type="ECO:0000313" key="7">
    <source>
        <dbReference type="EMBL" id="TDC11000.1"/>
    </source>
</evidence>
<dbReference type="PRINTS" id="PR00364">
    <property type="entry name" value="DISEASERSIST"/>
</dbReference>
<dbReference type="InterPro" id="IPR002182">
    <property type="entry name" value="NB-ARC"/>
</dbReference>
<comment type="caution">
    <text evidence="7">The sequence shown here is derived from an EMBL/GenBank/DDBJ whole genome shotgun (WGS) entry which is preliminary data.</text>
</comment>
<dbReference type="InterPro" id="IPR011990">
    <property type="entry name" value="TPR-like_helical_dom_sf"/>
</dbReference>
<evidence type="ECO:0000313" key="8">
    <source>
        <dbReference type="Proteomes" id="UP000295157"/>
    </source>
</evidence>
<keyword evidence="4" id="KW-0804">Transcription</keyword>
<dbReference type="InterPro" id="IPR027417">
    <property type="entry name" value="P-loop_NTPase"/>
</dbReference>
<dbReference type="Pfam" id="PF00931">
    <property type="entry name" value="NB-ARC"/>
    <property type="match status" value="1"/>
</dbReference>
<evidence type="ECO:0000256" key="5">
    <source>
        <dbReference type="PROSITE-ProRule" id="PRU01091"/>
    </source>
</evidence>
<dbReference type="Gene3D" id="3.40.50.300">
    <property type="entry name" value="P-loop containing nucleotide triphosphate hydrolases"/>
    <property type="match status" value="1"/>
</dbReference>
<dbReference type="SUPFAM" id="SSF48452">
    <property type="entry name" value="TPR-like"/>
    <property type="match status" value="2"/>
</dbReference>